<sequence>MTVLDSARHLIDVNRIAEAETLIRGALAEQPDDADLLIGLADLLHTDDRPKEALQASSSAVLLAPDDERIWRIRALALSDLERHDEAIAAAGRALALDDGIGGHLCRAKTLIAAGRVAEAYPDIAEAMRLEPARASDCRLMLGYALITAGETSRARAVYRQVLREAPADIDPVATIGHTYHLAWREATATRYYLRLLGDEPSNDYYAVSVEVGLQCLRRRWSLAGTVLAAAVTVAATVATVPVAAFALPTLGLYLALIAWSGRGRAMRRTWRTRWRVEADLPGLFGSAISVLLPAAVLALLAVLPGGWLPVWAAILVVIALAVHALPNAFFFGIDLAATRRRLAARARFRREMRARRYRYDLSEPIGHQ</sequence>
<evidence type="ECO:0000256" key="3">
    <source>
        <dbReference type="SAM" id="Phobius"/>
    </source>
</evidence>
<gene>
    <name evidence="4" type="ORF">J2S42_006861</name>
</gene>
<dbReference type="PANTHER" id="PTHR45586:SF1">
    <property type="entry name" value="LIPOPOLYSACCHARIDE ASSEMBLY PROTEIN B"/>
    <property type="match status" value="1"/>
</dbReference>
<dbReference type="SUPFAM" id="SSF48452">
    <property type="entry name" value="TPR-like"/>
    <property type="match status" value="1"/>
</dbReference>
<dbReference type="InterPro" id="IPR019734">
    <property type="entry name" value="TPR_rpt"/>
</dbReference>
<evidence type="ECO:0000313" key="5">
    <source>
        <dbReference type="Proteomes" id="UP001240236"/>
    </source>
</evidence>
<feature type="transmembrane region" description="Helical" evidence="3">
    <location>
        <begin position="221"/>
        <end position="239"/>
    </location>
</feature>
<keyword evidence="2" id="KW-0802">TPR repeat</keyword>
<keyword evidence="1" id="KW-0677">Repeat</keyword>
<dbReference type="Proteomes" id="UP001240236">
    <property type="component" value="Unassembled WGS sequence"/>
</dbReference>
<protein>
    <submittedName>
        <fullName evidence="4">Tetratricopeptide (TPR) repeat protein</fullName>
    </submittedName>
</protein>
<dbReference type="InterPro" id="IPR011990">
    <property type="entry name" value="TPR-like_helical_dom_sf"/>
</dbReference>
<dbReference type="InterPro" id="IPR051012">
    <property type="entry name" value="CellSynth/LPSAsmb/PSIAsmb"/>
</dbReference>
<evidence type="ECO:0000256" key="2">
    <source>
        <dbReference type="ARBA" id="ARBA00022803"/>
    </source>
</evidence>
<dbReference type="Gene3D" id="1.25.40.10">
    <property type="entry name" value="Tetratricopeptide repeat domain"/>
    <property type="match status" value="2"/>
</dbReference>
<dbReference type="PANTHER" id="PTHR45586">
    <property type="entry name" value="TPR REPEAT-CONTAINING PROTEIN PA4667"/>
    <property type="match status" value="1"/>
</dbReference>
<feature type="transmembrane region" description="Helical" evidence="3">
    <location>
        <begin position="311"/>
        <end position="338"/>
    </location>
</feature>
<keyword evidence="3" id="KW-0812">Transmembrane</keyword>
<accession>A0AAE3W809</accession>
<dbReference type="AlphaFoldDB" id="A0AAE3W809"/>
<keyword evidence="3" id="KW-0472">Membrane</keyword>
<dbReference type="Pfam" id="PF14559">
    <property type="entry name" value="TPR_19"/>
    <property type="match status" value="2"/>
</dbReference>
<comment type="caution">
    <text evidence="4">The sequence shown here is derived from an EMBL/GenBank/DDBJ whole genome shotgun (WGS) entry which is preliminary data.</text>
</comment>
<organism evidence="4 5">
    <name type="scientific">Catenuloplanes indicus</name>
    <dbReference type="NCBI Taxonomy" id="137267"/>
    <lineage>
        <taxon>Bacteria</taxon>
        <taxon>Bacillati</taxon>
        <taxon>Actinomycetota</taxon>
        <taxon>Actinomycetes</taxon>
        <taxon>Micromonosporales</taxon>
        <taxon>Micromonosporaceae</taxon>
        <taxon>Catenuloplanes</taxon>
    </lineage>
</organism>
<keyword evidence="3" id="KW-1133">Transmembrane helix</keyword>
<name>A0AAE3W809_9ACTN</name>
<evidence type="ECO:0000256" key="1">
    <source>
        <dbReference type="ARBA" id="ARBA00022737"/>
    </source>
</evidence>
<evidence type="ECO:0000313" key="4">
    <source>
        <dbReference type="EMBL" id="MDQ0370192.1"/>
    </source>
</evidence>
<reference evidence="4 5" key="1">
    <citation type="submission" date="2023-07" db="EMBL/GenBank/DDBJ databases">
        <title>Sequencing the genomes of 1000 actinobacteria strains.</title>
        <authorList>
            <person name="Klenk H.-P."/>
        </authorList>
    </citation>
    <scope>NUCLEOTIDE SEQUENCE [LARGE SCALE GENOMIC DNA]</scope>
    <source>
        <strain evidence="4 5">DSM 44709</strain>
    </source>
</reference>
<proteinExistence type="predicted"/>
<keyword evidence="5" id="KW-1185">Reference proteome</keyword>
<feature type="transmembrane region" description="Helical" evidence="3">
    <location>
        <begin position="245"/>
        <end position="262"/>
    </location>
</feature>
<dbReference type="SMART" id="SM00028">
    <property type="entry name" value="TPR"/>
    <property type="match status" value="3"/>
</dbReference>
<dbReference type="EMBL" id="JAUSUZ010000001">
    <property type="protein sequence ID" value="MDQ0370192.1"/>
    <property type="molecule type" value="Genomic_DNA"/>
</dbReference>
<feature type="transmembrane region" description="Helical" evidence="3">
    <location>
        <begin position="283"/>
        <end position="305"/>
    </location>
</feature>